<accession>A0ACD1GW49</accession>
<organism evidence="1 2">
    <name type="scientific">Aspergillus aculeatinus CBS 121060</name>
    <dbReference type="NCBI Taxonomy" id="1448322"/>
    <lineage>
        <taxon>Eukaryota</taxon>
        <taxon>Fungi</taxon>
        <taxon>Dikarya</taxon>
        <taxon>Ascomycota</taxon>
        <taxon>Pezizomycotina</taxon>
        <taxon>Eurotiomycetes</taxon>
        <taxon>Eurotiomycetidae</taxon>
        <taxon>Eurotiales</taxon>
        <taxon>Aspergillaceae</taxon>
        <taxon>Aspergillus</taxon>
        <taxon>Aspergillus subgen. Circumdati</taxon>
    </lineage>
</organism>
<name>A0ACD1GW49_9EURO</name>
<dbReference type="Proteomes" id="UP000249661">
    <property type="component" value="Unassembled WGS sequence"/>
</dbReference>
<protein>
    <submittedName>
        <fullName evidence="1">Uncharacterized protein</fullName>
    </submittedName>
</protein>
<reference evidence="1" key="1">
    <citation type="submission" date="2018-02" db="EMBL/GenBank/DDBJ databases">
        <title>The genomes of Aspergillus section Nigri reveals drivers in fungal speciation.</title>
        <authorList>
            <consortium name="DOE Joint Genome Institute"/>
            <person name="Vesth T.C."/>
            <person name="Nybo J."/>
            <person name="Theobald S."/>
            <person name="Brandl J."/>
            <person name="Frisvad J.C."/>
            <person name="Nielsen K.F."/>
            <person name="Lyhne E.K."/>
            <person name="Kogle M.E."/>
            <person name="Kuo A."/>
            <person name="Riley R."/>
            <person name="Clum A."/>
            <person name="Nolan M."/>
            <person name="Lipzen A."/>
            <person name="Salamov A."/>
            <person name="Henrissat B."/>
            <person name="Wiebenga A."/>
            <person name="De vries R.P."/>
            <person name="Grigoriev I.V."/>
            <person name="Mortensen U.H."/>
            <person name="Andersen M.R."/>
            <person name="Baker S.E."/>
        </authorList>
    </citation>
    <scope>NUCLEOTIDE SEQUENCE</scope>
    <source>
        <strain evidence="1">CBS 121060</strain>
    </source>
</reference>
<gene>
    <name evidence="1" type="ORF">BO66DRAFT_442947</name>
</gene>
<proteinExistence type="predicted"/>
<evidence type="ECO:0000313" key="2">
    <source>
        <dbReference type="Proteomes" id="UP000249661"/>
    </source>
</evidence>
<sequence length="258" mass="29138">MSTPPDERQPQTATKDTFAETLLPLYHGPQVTIRLGSDGPTYMLSKALLCKKSTYFSKMFEGNCAEARSSFVTLQDDAITVKLTHDPFNVKPIFDFFIEWLYLGKLTLLEQGRSDRITCLLKLDLFVDRSLTCELTDLVAESIKQIIMEDPEFKKKREAPGLTKYCTLNVKCITTKHLRMAGLLRTGNAVRRVMVIALVEPYLRAQSLMSMLAVTIVQYPNLAFDLLTEVKKIMLAAVPRAGMIWITDPLTQIEAPLK</sequence>
<keyword evidence="2" id="KW-1185">Reference proteome</keyword>
<evidence type="ECO:0000313" key="1">
    <source>
        <dbReference type="EMBL" id="RAH65541.1"/>
    </source>
</evidence>
<dbReference type="EMBL" id="KZ824994">
    <property type="protein sequence ID" value="RAH65541.1"/>
    <property type="molecule type" value="Genomic_DNA"/>
</dbReference>